<dbReference type="InterPro" id="IPR000093">
    <property type="entry name" value="DNA_Rcmb_RecR"/>
</dbReference>
<dbReference type="SMART" id="SM00493">
    <property type="entry name" value="TOPRIM"/>
    <property type="match status" value="1"/>
</dbReference>
<comment type="caution">
    <text evidence="9">The sequence shown here is derived from an EMBL/GenBank/DDBJ whole genome shotgun (WGS) entry which is preliminary data.</text>
</comment>
<evidence type="ECO:0000256" key="1">
    <source>
        <dbReference type="ARBA" id="ARBA00022723"/>
    </source>
</evidence>
<evidence type="ECO:0000313" key="9">
    <source>
        <dbReference type="EMBL" id="RGU89637.1"/>
    </source>
</evidence>
<keyword evidence="4 7" id="KW-0862">Zinc</keyword>
<sequence>MYPKTFDDLIYEFQKLPGVGAKTAERYAFTVLSWNEDEISEMAETLINLKKKVKKCICCGNLTEDELCEFCVNSNRNQNIICVVQNPKDISVIESMQEFNGVYHVLDGLINTQKGVLPDQLNIMSLLKRINENTEEVILALDPTVEGETTALYISKLLEGKCRVSRLAHGIPVGSHLDYTDAMTLLKAFEGRKSS</sequence>
<keyword evidence="6 7" id="KW-0234">DNA repair</keyword>
<dbReference type="Gene3D" id="6.10.250.240">
    <property type="match status" value="1"/>
</dbReference>
<dbReference type="AlphaFoldDB" id="A0A395W4H8"/>
<dbReference type="NCBIfam" id="TIGR00615">
    <property type="entry name" value="recR"/>
    <property type="match status" value="1"/>
</dbReference>
<evidence type="ECO:0000259" key="8">
    <source>
        <dbReference type="PROSITE" id="PS50880"/>
    </source>
</evidence>
<proteinExistence type="inferred from homology"/>
<keyword evidence="3 7" id="KW-0863">Zinc-finger</keyword>
<dbReference type="PROSITE" id="PS01300">
    <property type="entry name" value="RECR"/>
    <property type="match status" value="1"/>
</dbReference>
<evidence type="ECO:0000256" key="3">
    <source>
        <dbReference type="ARBA" id="ARBA00022771"/>
    </source>
</evidence>
<comment type="similarity">
    <text evidence="7">Belongs to the RecR family.</text>
</comment>
<dbReference type="Pfam" id="PF21176">
    <property type="entry name" value="RecR_HhH"/>
    <property type="match status" value="1"/>
</dbReference>
<keyword evidence="1 7" id="KW-0479">Metal-binding</keyword>
<dbReference type="Pfam" id="PF21175">
    <property type="entry name" value="RecR_C"/>
    <property type="match status" value="1"/>
</dbReference>
<comment type="function">
    <text evidence="7">May play a role in DNA repair. It seems to be involved in an RecBC-independent recombinational process of DNA repair. It may act with RecF and RecO.</text>
</comment>
<feature type="domain" description="Toprim" evidence="8">
    <location>
        <begin position="79"/>
        <end position="172"/>
    </location>
</feature>
<name>A0A395W4H8_9FIRM</name>
<evidence type="ECO:0000256" key="7">
    <source>
        <dbReference type="HAMAP-Rule" id="MF_00017"/>
    </source>
</evidence>
<dbReference type="InterPro" id="IPR023627">
    <property type="entry name" value="Rcmb_RecR"/>
</dbReference>
<dbReference type="Gene3D" id="1.10.8.420">
    <property type="entry name" value="RecR Domain 1"/>
    <property type="match status" value="1"/>
</dbReference>
<dbReference type="GO" id="GO:0003677">
    <property type="term" value="F:DNA binding"/>
    <property type="evidence" value="ECO:0007669"/>
    <property type="project" value="UniProtKB-UniRule"/>
</dbReference>
<evidence type="ECO:0000256" key="6">
    <source>
        <dbReference type="ARBA" id="ARBA00023204"/>
    </source>
</evidence>
<dbReference type="CDD" id="cd01025">
    <property type="entry name" value="TOPRIM_recR"/>
    <property type="match status" value="1"/>
</dbReference>
<dbReference type="InterPro" id="IPR015967">
    <property type="entry name" value="Rcmb_RecR_Znf"/>
</dbReference>
<keyword evidence="5 7" id="KW-0233">DNA recombination</keyword>
<dbReference type="InterPro" id="IPR006171">
    <property type="entry name" value="TOPRIM_dom"/>
</dbReference>
<accession>A0A395W4H8</accession>
<reference evidence="9 10" key="1">
    <citation type="submission" date="2018-08" db="EMBL/GenBank/DDBJ databases">
        <title>A genome reference for cultivated species of the human gut microbiota.</title>
        <authorList>
            <person name="Zou Y."/>
            <person name="Xue W."/>
            <person name="Luo G."/>
        </authorList>
    </citation>
    <scope>NUCLEOTIDE SEQUENCE [LARGE SCALE GENOMIC DNA]</scope>
    <source>
        <strain evidence="9 10">AF15-20</strain>
    </source>
</reference>
<dbReference type="HAMAP" id="MF_00017">
    <property type="entry name" value="RecR"/>
    <property type="match status" value="1"/>
</dbReference>
<evidence type="ECO:0000256" key="2">
    <source>
        <dbReference type="ARBA" id="ARBA00022763"/>
    </source>
</evidence>
<evidence type="ECO:0000256" key="5">
    <source>
        <dbReference type="ARBA" id="ARBA00023172"/>
    </source>
</evidence>
<dbReference type="SUPFAM" id="SSF111304">
    <property type="entry name" value="Recombination protein RecR"/>
    <property type="match status" value="1"/>
</dbReference>
<evidence type="ECO:0000313" key="10">
    <source>
        <dbReference type="Proteomes" id="UP000265489"/>
    </source>
</evidence>
<dbReference type="EMBL" id="QRYQ01000025">
    <property type="protein sequence ID" value="RGU89637.1"/>
    <property type="molecule type" value="Genomic_DNA"/>
</dbReference>
<dbReference type="Gene3D" id="3.40.1360.10">
    <property type="match status" value="1"/>
</dbReference>
<dbReference type="Pfam" id="PF13662">
    <property type="entry name" value="Toprim_4"/>
    <property type="match status" value="1"/>
</dbReference>
<dbReference type="PANTHER" id="PTHR30446">
    <property type="entry name" value="RECOMBINATION PROTEIN RECR"/>
    <property type="match status" value="1"/>
</dbReference>
<dbReference type="GeneID" id="66580172"/>
<protein>
    <recommendedName>
        <fullName evidence="7">Recombination protein RecR</fullName>
    </recommendedName>
</protein>
<dbReference type="GO" id="GO:0006281">
    <property type="term" value="P:DNA repair"/>
    <property type="evidence" value="ECO:0007669"/>
    <property type="project" value="UniProtKB-UniRule"/>
</dbReference>
<dbReference type="PANTHER" id="PTHR30446:SF0">
    <property type="entry name" value="RECOMBINATION PROTEIN RECR"/>
    <property type="match status" value="1"/>
</dbReference>
<organism evidence="9 10">
    <name type="scientific">Holdemanella biformis</name>
    <dbReference type="NCBI Taxonomy" id="1735"/>
    <lineage>
        <taxon>Bacteria</taxon>
        <taxon>Bacillati</taxon>
        <taxon>Bacillota</taxon>
        <taxon>Erysipelotrichia</taxon>
        <taxon>Erysipelotrichales</taxon>
        <taxon>Erysipelotrichaceae</taxon>
        <taxon>Holdemanella</taxon>
    </lineage>
</organism>
<dbReference type="GO" id="GO:0006310">
    <property type="term" value="P:DNA recombination"/>
    <property type="evidence" value="ECO:0007669"/>
    <property type="project" value="UniProtKB-UniRule"/>
</dbReference>
<feature type="zinc finger region" description="C4-type" evidence="7">
    <location>
        <begin position="56"/>
        <end position="71"/>
    </location>
</feature>
<dbReference type="Proteomes" id="UP000265489">
    <property type="component" value="Unassembled WGS sequence"/>
</dbReference>
<dbReference type="GO" id="GO:0008270">
    <property type="term" value="F:zinc ion binding"/>
    <property type="evidence" value="ECO:0007669"/>
    <property type="project" value="UniProtKB-KW"/>
</dbReference>
<evidence type="ECO:0000256" key="4">
    <source>
        <dbReference type="ARBA" id="ARBA00022833"/>
    </source>
</evidence>
<dbReference type="PROSITE" id="PS50880">
    <property type="entry name" value="TOPRIM"/>
    <property type="match status" value="1"/>
</dbReference>
<dbReference type="InterPro" id="IPR034137">
    <property type="entry name" value="TOPRIM_RecR"/>
</dbReference>
<keyword evidence="2 7" id="KW-0227">DNA damage</keyword>
<gene>
    <name evidence="7" type="primary">recR</name>
    <name evidence="9" type="ORF">DWW32_10590</name>
</gene>
<dbReference type="RefSeq" id="WP_118325735.1">
    <property type="nucleotide sequence ID" value="NZ_CATXNH010000027.1"/>
</dbReference>